<name>A0AAV5TFK8_9BILA</name>
<dbReference type="EMBL" id="BTSX01000004">
    <property type="protein sequence ID" value="GMS91905.1"/>
    <property type="molecule type" value="Genomic_DNA"/>
</dbReference>
<protein>
    <recommendedName>
        <fullName evidence="4">UBA domain-containing protein</fullName>
    </recommendedName>
</protein>
<evidence type="ECO:0008006" key="4">
    <source>
        <dbReference type="Google" id="ProtNLM"/>
    </source>
</evidence>
<feature type="region of interest" description="Disordered" evidence="1">
    <location>
        <begin position="430"/>
        <end position="452"/>
    </location>
</feature>
<feature type="region of interest" description="Disordered" evidence="1">
    <location>
        <begin position="349"/>
        <end position="388"/>
    </location>
</feature>
<feature type="region of interest" description="Disordered" evidence="1">
    <location>
        <begin position="271"/>
        <end position="329"/>
    </location>
</feature>
<comment type="caution">
    <text evidence="2">The sequence shown here is derived from an EMBL/GenBank/DDBJ whole genome shotgun (WGS) entry which is preliminary data.</text>
</comment>
<keyword evidence="3" id="KW-1185">Reference proteome</keyword>
<dbReference type="AlphaFoldDB" id="A0AAV5TFK8"/>
<feature type="non-terminal residue" evidence="2">
    <location>
        <position position="452"/>
    </location>
</feature>
<dbReference type="Proteomes" id="UP001432027">
    <property type="component" value="Unassembled WGS sequence"/>
</dbReference>
<organism evidence="2 3">
    <name type="scientific">Pristionchus entomophagus</name>
    <dbReference type="NCBI Taxonomy" id="358040"/>
    <lineage>
        <taxon>Eukaryota</taxon>
        <taxon>Metazoa</taxon>
        <taxon>Ecdysozoa</taxon>
        <taxon>Nematoda</taxon>
        <taxon>Chromadorea</taxon>
        <taxon>Rhabditida</taxon>
        <taxon>Rhabditina</taxon>
        <taxon>Diplogasteromorpha</taxon>
        <taxon>Diplogasteroidea</taxon>
        <taxon>Neodiplogasteridae</taxon>
        <taxon>Pristionchus</taxon>
    </lineage>
</organism>
<evidence type="ECO:0000313" key="3">
    <source>
        <dbReference type="Proteomes" id="UP001432027"/>
    </source>
</evidence>
<feature type="compositionally biased region" description="Low complexity" evidence="1">
    <location>
        <begin position="1"/>
        <end position="15"/>
    </location>
</feature>
<proteinExistence type="predicted"/>
<gene>
    <name evidence="2" type="ORF">PENTCL1PPCAC_14080</name>
</gene>
<accession>A0AAV5TFK8</accession>
<evidence type="ECO:0000313" key="2">
    <source>
        <dbReference type="EMBL" id="GMS91905.1"/>
    </source>
</evidence>
<feature type="compositionally biased region" description="Basic and acidic residues" evidence="1">
    <location>
        <begin position="430"/>
        <end position="443"/>
    </location>
</feature>
<feature type="region of interest" description="Disordered" evidence="1">
    <location>
        <begin position="1"/>
        <end position="22"/>
    </location>
</feature>
<reference evidence="2" key="1">
    <citation type="submission" date="2023-10" db="EMBL/GenBank/DDBJ databases">
        <title>Genome assembly of Pristionchus species.</title>
        <authorList>
            <person name="Yoshida K."/>
            <person name="Sommer R.J."/>
        </authorList>
    </citation>
    <scope>NUCLEOTIDE SEQUENCE</scope>
    <source>
        <strain evidence="2">RS0144</strain>
    </source>
</reference>
<feature type="compositionally biased region" description="Low complexity" evidence="1">
    <location>
        <begin position="316"/>
        <end position="329"/>
    </location>
</feature>
<feature type="non-terminal residue" evidence="2">
    <location>
        <position position="1"/>
    </location>
</feature>
<evidence type="ECO:0000256" key="1">
    <source>
        <dbReference type="SAM" id="MobiDB-lite"/>
    </source>
</evidence>
<sequence>INISRSSTLSDSSTLKTGMPPKKKLEIIIENEQAKKSRWEENVISPSKCPSPTLYDESQSISCRDKDNAFWKSNISELTDAQISEYLQLTKHLKQDTALAILRDSGHDIAAAVEFCNECEEISDLSLLEVKVLLVASPAPHTVIDGELSESMVDSEKHILNLLSHVDPTVIRNHCYRIGREPLCVSPSGWLPNLDRLERAGLVSEDVDSPLYKKPGGRALRSSAVFAEVPKKLGRRDNLSIAMVGFDQKKKMGEKDESLFGHRSFPLPPSFNRTANLPIDRRSSLASIGNRRPIDSKRRGRSLHNPPLVPSPLVVPPSSSYISPPANRSSIPIKSIPIKSISRKTRKDPLTIDMNWSPIDNGTRARRPSDVQKENGSAEAQRKKKESLSVRAALASGSGRDSIFGPSVSESVWGLKSFAEMCIDIKKREEERQRMEVNEEGGRRGAVKTPVR</sequence>